<dbReference type="PANTHER" id="PTHR13696">
    <property type="entry name" value="P-LOOP CONTAINING NUCLEOSIDE TRIPHOSPHATE HYDROLASE"/>
    <property type="match status" value="1"/>
</dbReference>
<dbReference type="AlphaFoldDB" id="D2Q557"/>
<dbReference type="HOGENOM" id="CLU_530790_0_0_11"/>
<evidence type="ECO:0000313" key="6">
    <source>
        <dbReference type="Proteomes" id="UP000007967"/>
    </source>
</evidence>
<evidence type="ECO:0000256" key="3">
    <source>
        <dbReference type="SAM" id="MobiDB-lite"/>
    </source>
</evidence>
<dbReference type="InterPro" id="IPR027417">
    <property type="entry name" value="P-loop_NTPase"/>
</dbReference>
<dbReference type="Proteomes" id="UP000007967">
    <property type="component" value="Chromosome"/>
</dbReference>
<dbReference type="eggNOG" id="COG1192">
    <property type="taxonomic scope" value="Bacteria"/>
</dbReference>
<reference evidence="5 6" key="2">
    <citation type="journal article" date="2010" name="Stand. Genomic Sci.">
        <title>Complete genome sequence of Kribbella flavida type strain (IFO 14399).</title>
        <authorList>
            <person name="Pukall R."/>
            <person name="Lapidus A."/>
            <person name="Glavina Del Rio T."/>
            <person name="Copeland A."/>
            <person name="Tice H."/>
            <person name="Cheng J.-F."/>
            <person name="Lucas S."/>
            <person name="Chen F."/>
            <person name="Nolan M."/>
            <person name="LaButti K."/>
            <person name="Pati A."/>
            <person name="Ivanova N."/>
            <person name="Mavrommatis K."/>
            <person name="Mikhailova N."/>
            <person name="Pitluck S."/>
            <person name="Bruce D."/>
            <person name="Goodwin L."/>
            <person name="Land M."/>
            <person name="Hauser L."/>
            <person name="Chang Y.-J."/>
            <person name="Jeffries C.D."/>
            <person name="Chen A."/>
            <person name="Palaniappan K."/>
            <person name="Chain P."/>
            <person name="Rohde M."/>
            <person name="Goeker M."/>
            <person name="Bristow J."/>
            <person name="Eisen J.A."/>
            <person name="Markowitz V."/>
            <person name="Hugenholtz P."/>
            <person name="Kyrpides N.C."/>
            <person name="Klenk H.-P."/>
            <person name="Brettin T."/>
        </authorList>
    </citation>
    <scope>NUCLEOTIDE SEQUENCE [LARGE SCALE GENOMIC DNA]</scope>
    <source>
        <strain evidence="6">DSM 17836 / JCM 10339 / NBRC 14399</strain>
    </source>
</reference>
<organism evidence="5 6">
    <name type="scientific">Kribbella flavida (strain DSM 17836 / JCM 10339 / NBRC 14399)</name>
    <dbReference type="NCBI Taxonomy" id="479435"/>
    <lineage>
        <taxon>Bacteria</taxon>
        <taxon>Bacillati</taxon>
        <taxon>Actinomycetota</taxon>
        <taxon>Actinomycetes</taxon>
        <taxon>Propionibacteriales</taxon>
        <taxon>Kribbellaceae</taxon>
        <taxon>Kribbella</taxon>
    </lineage>
</organism>
<evidence type="ECO:0000256" key="2">
    <source>
        <dbReference type="ARBA" id="ARBA00059092"/>
    </source>
</evidence>
<protein>
    <submittedName>
        <fullName evidence="5">Cobyrinic acid ac-diamide synthase</fullName>
    </submittedName>
</protein>
<feature type="region of interest" description="Disordered" evidence="3">
    <location>
        <begin position="1"/>
        <end position="79"/>
    </location>
</feature>
<evidence type="ECO:0000256" key="1">
    <source>
        <dbReference type="ARBA" id="ARBA00006976"/>
    </source>
</evidence>
<dbReference type="Pfam" id="PF13614">
    <property type="entry name" value="AAA_31"/>
    <property type="match status" value="1"/>
</dbReference>
<feature type="region of interest" description="Disordered" evidence="3">
    <location>
        <begin position="124"/>
        <end position="184"/>
    </location>
</feature>
<feature type="compositionally biased region" description="Polar residues" evidence="3">
    <location>
        <begin position="70"/>
        <end position="79"/>
    </location>
</feature>
<sequence>MNGLVSRAVGWPDTSTGEPQGNQGIGWPTRHQGPVLWVTRESTVDAAPAADNRPEAPSTDLVDNAPEVTVPSSSEPAFTESASFADAAVSSTVDPVSAPAGELQDDSEPRPSVLQAAASLDLGGASIASPPQPVSRETEPAGTPDAEYPESPRPVDDYPLETPSHAGIHPQTPVDEPGERPAPSPTDILFGPRPVPLGMGAMTAAQIAARATSDELQRRLLETPIAAATERTLLVNEGRTMGREFPLPAETRVFVVANQKGGVGKTTTTVNVAAGLALYGARILVIDLDPQGNASTALGIEHSEGTPGVYEAIIEGEPLSKLLQPCEEHPGIVVVPATIDLAGAEIELVSIVARESRLKKALDTHLAETEAAGEKYDYVFIDCPPSLGLLTVNALTAAREVLVPIQSEYYALEGLSQLLRHIEMVKSHLNPTLDVSTILLTMYDARTKLAGEVAAEVRGHFQDAVLRTAVPRSVRISEAPSHGQTVLAYDPASAGALSYLEASREIAMRNTSS</sequence>
<name>D2Q557_KRIFD</name>
<feature type="compositionally biased region" description="Polar residues" evidence="3">
    <location>
        <begin position="13"/>
        <end position="22"/>
    </location>
</feature>
<feature type="domain" description="AAA" evidence="4">
    <location>
        <begin position="252"/>
        <end position="434"/>
    </location>
</feature>
<dbReference type="InterPro" id="IPR050678">
    <property type="entry name" value="DNA_Partitioning_ATPase"/>
</dbReference>
<evidence type="ECO:0000259" key="4">
    <source>
        <dbReference type="Pfam" id="PF13614"/>
    </source>
</evidence>
<accession>D2Q557</accession>
<dbReference type="InterPro" id="IPR025669">
    <property type="entry name" value="AAA_dom"/>
</dbReference>
<dbReference type="EMBL" id="CP001736">
    <property type="protein sequence ID" value="ADB36068.1"/>
    <property type="molecule type" value="Genomic_DNA"/>
</dbReference>
<comment type="similarity">
    <text evidence="1">Belongs to the ParA family.</text>
</comment>
<dbReference type="CDD" id="cd02042">
    <property type="entry name" value="ParAB_family"/>
    <property type="match status" value="1"/>
</dbReference>
<comment type="function">
    <text evidence="2">May play a role in septum formation.</text>
</comment>
<reference evidence="6" key="1">
    <citation type="submission" date="2009-09" db="EMBL/GenBank/DDBJ databases">
        <title>The complete genome of Kribbella flavida DSM 17836.</title>
        <authorList>
            <consortium name="US DOE Joint Genome Institute (JGI-PGF)"/>
            <person name="Lucas S."/>
            <person name="Copeland A."/>
            <person name="Lapidus A."/>
            <person name="Glavina del Rio T."/>
            <person name="Dalin E."/>
            <person name="Tice H."/>
            <person name="Bruce D."/>
            <person name="Goodwin L."/>
            <person name="Pitluck S."/>
            <person name="Kyrpides N."/>
            <person name="Mavromatis K."/>
            <person name="Ivanova N."/>
            <person name="Saunders E."/>
            <person name="Brettin T."/>
            <person name="Detter J.C."/>
            <person name="Han C."/>
            <person name="Larimer F."/>
            <person name="Land M."/>
            <person name="Hauser L."/>
            <person name="Markowitz V."/>
            <person name="Cheng J.-F."/>
            <person name="Hugenholtz P."/>
            <person name="Woyke T."/>
            <person name="Wu D."/>
            <person name="Pukall R."/>
            <person name="Klenk H.-P."/>
            <person name="Eisen J.A."/>
        </authorList>
    </citation>
    <scope>NUCLEOTIDE SEQUENCE [LARGE SCALE GENOMIC DNA]</scope>
    <source>
        <strain evidence="6">DSM 17836 / JCM 10339 / NBRC 14399</strain>
    </source>
</reference>
<dbReference type="PANTHER" id="PTHR13696:SF52">
    <property type="entry name" value="PARA FAMILY PROTEIN CT_582"/>
    <property type="match status" value="1"/>
</dbReference>
<dbReference type="Gene3D" id="3.40.50.300">
    <property type="entry name" value="P-loop containing nucleotide triphosphate hydrolases"/>
    <property type="match status" value="1"/>
</dbReference>
<proteinExistence type="inferred from homology"/>
<evidence type="ECO:0000313" key="5">
    <source>
        <dbReference type="EMBL" id="ADB36068.1"/>
    </source>
</evidence>
<gene>
    <name evidence="5" type="ordered locus">Kfla_7080</name>
</gene>
<dbReference type="FunFam" id="3.40.50.300:FF:000285">
    <property type="entry name" value="Sporulation initiation inhibitor Soj"/>
    <property type="match status" value="1"/>
</dbReference>
<dbReference type="STRING" id="479435.Kfla_7080"/>
<dbReference type="KEGG" id="kfl:Kfla_7080"/>
<keyword evidence="6" id="KW-1185">Reference proteome</keyword>
<dbReference type="SUPFAM" id="SSF52540">
    <property type="entry name" value="P-loop containing nucleoside triphosphate hydrolases"/>
    <property type="match status" value="1"/>
</dbReference>